<proteinExistence type="predicted"/>
<dbReference type="EMBL" id="BGPR01021783">
    <property type="protein sequence ID" value="GBN87385.1"/>
    <property type="molecule type" value="Genomic_DNA"/>
</dbReference>
<dbReference type="AlphaFoldDB" id="A0A4Y2SJL5"/>
<sequence>MMLYVDVMVAATNQEDLDNFLKEPETRFRVYIGEVSCFLGLESQRHKDGSVEISQKAYARKILQRFGFEGCKPAPTPMPA</sequence>
<reference evidence="3 6" key="1">
    <citation type="journal article" date="2019" name="Sci. Rep.">
        <title>Orb-weaving spider Araneus ventricosus genome elucidates the spidroin gene catalogue.</title>
        <authorList>
            <person name="Kono N."/>
            <person name="Nakamura H."/>
            <person name="Ohtoshi R."/>
            <person name="Moran D.A.P."/>
            <person name="Shinohara A."/>
            <person name="Yoshida Y."/>
            <person name="Fujiwara M."/>
            <person name="Mori M."/>
            <person name="Tomita M."/>
            <person name="Arakawa K."/>
        </authorList>
    </citation>
    <scope>NUCLEOTIDE SEQUENCE [LARGE SCALE GENOMIC DNA]</scope>
</reference>
<feature type="domain" description="Reverse transcriptase Ty1/copia-type" evidence="1">
    <location>
        <begin position="3"/>
        <end position="78"/>
    </location>
</feature>
<evidence type="ECO:0000313" key="3">
    <source>
        <dbReference type="EMBL" id="GBN87385.1"/>
    </source>
</evidence>
<protein>
    <recommendedName>
        <fullName evidence="1">Reverse transcriptase Ty1/copia-type domain-containing protein</fullName>
    </recommendedName>
</protein>
<evidence type="ECO:0000313" key="6">
    <source>
        <dbReference type="Proteomes" id="UP000499080"/>
    </source>
</evidence>
<evidence type="ECO:0000313" key="5">
    <source>
        <dbReference type="EMBL" id="GBN87729.1"/>
    </source>
</evidence>
<keyword evidence="6" id="KW-1185">Reference proteome</keyword>
<dbReference type="EMBL" id="BGPR01021919">
    <property type="protein sequence ID" value="GBN87680.1"/>
    <property type="molecule type" value="Genomic_DNA"/>
</dbReference>
<evidence type="ECO:0000313" key="4">
    <source>
        <dbReference type="EMBL" id="GBN87680.1"/>
    </source>
</evidence>
<evidence type="ECO:0000313" key="2">
    <source>
        <dbReference type="EMBL" id="GBN87355.1"/>
    </source>
</evidence>
<accession>A0A4Y2SJL5</accession>
<comment type="caution">
    <text evidence="3">The sequence shown here is derived from an EMBL/GenBank/DDBJ whole genome shotgun (WGS) entry which is preliminary data.</text>
</comment>
<name>A0A4Y2SJL5_ARAVE</name>
<dbReference type="OrthoDB" id="6432544at2759"/>
<dbReference type="Pfam" id="PF07727">
    <property type="entry name" value="RVT_2"/>
    <property type="match status" value="1"/>
</dbReference>
<gene>
    <name evidence="2" type="ORF">AVEN_202200_1</name>
    <name evidence="3" type="ORF">AVEN_212854_1</name>
    <name evidence="5" type="ORF">AVEN_262655_1</name>
    <name evidence="4" type="ORF">AVEN_79091_1</name>
</gene>
<organism evidence="3 6">
    <name type="scientific">Araneus ventricosus</name>
    <name type="common">Orbweaver spider</name>
    <name type="synonym">Epeira ventricosa</name>
    <dbReference type="NCBI Taxonomy" id="182803"/>
    <lineage>
        <taxon>Eukaryota</taxon>
        <taxon>Metazoa</taxon>
        <taxon>Ecdysozoa</taxon>
        <taxon>Arthropoda</taxon>
        <taxon>Chelicerata</taxon>
        <taxon>Arachnida</taxon>
        <taxon>Araneae</taxon>
        <taxon>Araneomorphae</taxon>
        <taxon>Entelegynae</taxon>
        <taxon>Araneoidea</taxon>
        <taxon>Araneidae</taxon>
        <taxon>Araneus</taxon>
    </lineage>
</organism>
<evidence type="ECO:0000259" key="1">
    <source>
        <dbReference type="Pfam" id="PF07727"/>
    </source>
</evidence>
<dbReference type="InterPro" id="IPR013103">
    <property type="entry name" value="RVT_2"/>
</dbReference>
<dbReference type="Proteomes" id="UP000499080">
    <property type="component" value="Unassembled WGS sequence"/>
</dbReference>
<dbReference type="EMBL" id="BGPR01021936">
    <property type="protein sequence ID" value="GBN87729.1"/>
    <property type="molecule type" value="Genomic_DNA"/>
</dbReference>
<dbReference type="EMBL" id="BGPR01021772">
    <property type="protein sequence ID" value="GBN87355.1"/>
    <property type="molecule type" value="Genomic_DNA"/>
</dbReference>